<evidence type="ECO:0000313" key="10">
    <source>
        <dbReference type="EMBL" id="KAG9471826.1"/>
    </source>
</evidence>
<dbReference type="Proteomes" id="UP000770717">
    <property type="component" value="Unassembled WGS sequence"/>
</dbReference>
<dbReference type="PROSITE" id="PS50217">
    <property type="entry name" value="BZIP"/>
    <property type="match status" value="1"/>
</dbReference>
<feature type="region of interest" description="Disordered" evidence="8">
    <location>
        <begin position="1"/>
        <end position="20"/>
    </location>
</feature>
<keyword evidence="6" id="KW-0539">Nucleus</keyword>
<keyword evidence="7" id="KW-0175">Coiled coil</keyword>
<keyword evidence="3" id="KW-0805">Transcription regulation</keyword>
<name>A0A8J6EMU3_ELECQ</name>
<feature type="compositionally biased region" description="Pro residues" evidence="8">
    <location>
        <begin position="58"/>
        <end position="70"/>
    </location>
</feature>
<dbReference type="Gene3D" id="1.20.5.170">
    <property type="match status" value="1"/>
</dbReference>
<dbReference type="GO" id="GO:0000981">
    <property type="term" value="F:DNA-binding transcription factor activity, RNA polymerase II-specific"/>
    <property type="evidence" value="ECO:0007669"/>
    <property type="project" value="TreeGrafter"/>
</dbReference>
<evidence type="ECO:0000256" key="5">
    <source>
        <dbReference type="ARBA" id="ARBA00023163"/>
    </source>
</evidence>
<dbReference type="Pfam" id="PF00170">
    <property type="entry name" value="bZIP_1"/>
    <property type="match status" value="1"/>
</dbReference>
<evidence type="ECO:0000259" key="9">
    <source>
        <dbReference type="PROSITE" id="PS50217"/>
    </source>
</evidence>
<dbReference type="OrthoDB" id="644067at2759"/>
<feature type="coiled-coil region" evidence="7">
    <location>
        <begin position="162"/>
        <end position="210"/>
    </location>
</feature>
<evidence type="ECO:0000256" key="6">
    <source>
        <dbReference type="ARBA" id="ARBA00023242"/>
    </source>
</evidence>
<accession>A0A8J6EMU3</accession>
<feature type="region of interest" description="Disordered" evidence="8">
    <location>
        <begin position="260"/>
        <end position="280"/>
    </location>
</feature>
<protein>
    <recommendedName>
        <fullName evidence="9">BZIP domain-containing protein</fullName>
    </recommendedName>
</protein>
<dbReference type="GO" id="GO:0000978">
    <property type="term" value="F:RNA polymerase II cis-regulatory region sequence-specific DNA binding"/>
    <property type="evidence" value="ECO:0007669"/>
    <property type="project" value="TreeGrafter"/>
</dbReference>
<dbReference type="InterPro" id="IPR046347">
    <property type="entry name" value="bZIP_sf"/>
</dbReference>
<dbReference type="GO" id="GO:0016020">
    <property type="term" value="C:membrane"/>
    <property type="evidence" value="ECO:0007669"/>
    <property type="project" value="UniProtKB-SubCell"/>
</dbReference>
<feature type="region of interest" description="Disordered" evidence="8">
    <location>
        <begin position="41"/>
        <end position="76"/>
    </location>
</feature>
<evidence type="ECO:0000256" key="8">
    <source>
        <dbReference type="SAM" id="MobiDB-lite"/>
    </source>
</evidence>
<evidence type="ECO:0000256" key="1">
    <source>
        <dbReference type="ARBA" id="ARBA00004167"/>
    </source>
</evidence>
<comment type="similarity">
    <text evidence="2">Belongs to the bZIP family. ATF subfamily.</text>
</comment>
<dbReference type="AlphaFoldDB" id="A0A8J6EMU3"/>
<dbReference type="GO" id="GO:0030968">
    <property type="term" value="P:endoplasmic reticulum unfolded protein response"/>
    <property type="evidence" value="ECO:0007669"/>
    <property type="project" value="TreeGrafter"/>
</dbReference>
<dbReference type="InterPro" id="IPR051882">
    <property type="entry name" value="ATF_bZIP_TF"/>
</dbReference>
<feature type="domain" description="BZIP" evidence="9">
    <location>
        <begin position="144"/>
        <end position="207"/>
    </location>
</feature>
<dbReference type="SUPFAM" id="SSF57959">
    <property type="entry name" value="Leucine zipper domain"/>
    <property type="match status" value="1"/>
</dbReference>
<dbReference type="EMBL" id="WNTK01000097">
    <property type="protein sequence ID" value="KAG9471826.1"/>
    <property type="molecule type" value="Genomic_DNA"/>
</dbReference>
<dbReference type="PANTHER" id="PTHR46164">
    <property type="entry name" value="ATF6, ISOFORM C"/>
    <property type="match status" value="1"/>
</dbReference>
<dbReference type="SMART" id="SM00338">
    <property type="entry name" value="BRLZ"/>
    <property type="match status" value="1"/>
</dbReference>
<proteinExistence type="inferred from homology"/>
<keyword evidence="5" id="KW-0804">Transcription</keyword>
<comment type="caution">
    <text evidence="10">The sequence shown here is derived from an EMBL/GenBank/DDBJ whole genome shotgun (WGS) entry which is preliminary data.</text>
</comment>
<evidence type="ECO:0000313" key="11">
    <source>
        <dbReference type="Proteomes" id="UP000770717"/>
    </source>
</evidence>
<dbReference type="PROSITE" id="PS00036">
    <property type="entry name" value="BZIP_BASIC"/>
    <property type="match status" value="1"/>
</dbReference>
<feature type="compositionally biased region" description="Polar residues" evidence="8">
    <location>
        <begin position="41"/>
        <end position="51"/>
    </location>
</feature>
<keyword evidence="11" id="KW-1185">Reference proteome</keyword>
<evidence type="ECO:0000256" key="2">
    <source>
        <dbReference type="ARBA" id="ARBA00009050"/>
    </source>
</evidence>
<organism evidence="10 11">
    <name type="scientific">Eleutherodactylus coqui</name>
    <name type="common">Puerto Rican coqui</name>
    <dbReference type="NCBI Taxonomy" id="57060"/>
    <lineage>
        <taxon>Eukaryota</taxon>
        <taxon>Metazoa</taxon>
        <taxon>Chordata</taxon>
        <taxon>Craniata</taxon>
        <taxon>Vertebrata</taxon>
        <taxon>Euteleostomi</taxon>
        <taxon>Amphibia</taxon>
        <taxon>Batrachia</taxon>
        <taxon>Anura</taxon>
        <taxon>Neobatrachia</taxon>
        <taxon>Hyloidea</taxon>
        <taxon>Eleutherodactylidae</taxon>
        <taxon>Eleutherodactylinae</taxon>
        <taxon>Eleutherodactylus</taxon>
        <taxon>Eleutherodactylus</taxon>
    </lineage>
</organism>
<sequence length="384" mass="42447">MGTSVKVELPPSPPCTSLEAASTPCSALQITLLPVSTTAQSGCLSKSNGTISKKPALQPRPAPGAKPPAPSSSTSHTIILHPVTSAPPPANVPTLTASPPMMVSQLLSVQSGGTVTSPVKHEAKTIVPAPTTGKSSPTEVDPKLLKRQQRMIKNRESACQSRRKKKEYVQGLEARLQETERQLEISRRENRELRETVQHLMRENASLRSSTSNRKVVCAMVVLLFIAFNYGPTSVIQNNIQEEPMKSPEVSYSNRRLLTFNNKSDSPEPPGPTFYAPHLTKRKSSFSNSTGSLANMKHLMVRDLDQLFHASECRHFNRTESLRLADELSLWVRRHQNERKTGKQVTKKLRKTKKPLIRNSMAFADLVPAHTSRLQSHRFSTALS</sequence>
<evidence type="ECO:0000256" key="4">
    <source>
        <dbReference type="ARBA" id="ARBA00023125"/>
    </source>
</evidence>
<gene>
    <name evidence="10" type="ORF">GDO78_022600</name>
</gene>
<comment type="subcellular location">
    <subcellularLocation>
        <location evidence="1">Membrane</location>
        <topology evidence="1">Single-pass membrane protein</topology>
    </subcellularLocation>
</comment>
<keyword evidence="4" id="KW-0238">DNA-binding</keyword>
<dbReference type="GO" id="GO:0005634">
    <property type="term" value="C:nucleus"/>
    <property type="evidence" value="ECO:0007669"/>
    <property type="project" value="TreeGrafter"/>
</dbReference>
<evidence type="ECO:0000256" key="3">
    <source>
        <dbReference type="ARBA" id="ARBA00023015"/>
    </source>
</evidence>
<dbReference type="InterPro" id="IPR004827">
    <property type="entry name" value="bZIP"/>
</dbReference>
<evidence type="ECO:0000256" key="7">
    <source>
        <dbReference type="SAM" id="Coils"/>
    </source>
</evidence>
<reference evidence="10" key="1">
    <citation type="thesis" date="2020" institute="ProQuest LLC" country="789 East Eisenhower Parkway, Ann Arbor, MI, USA">
        <title>Comparative Genomics and Chromosome Evolution.</title>
        <authorList>
            <person name="Mudd A.B."/>
        </authorList>
    </citation>
    <scope>NUCLEOTIDE SEQUENCE</scope>
    <source>
        <strain evidence="10">HN-11 Male</strain>
        <tissue evidence="10">Kidney and liver</tissue>
    </source>
</reference>
<dbReference type="PANTHER" id="PTHR46164:SF2">
    <property type="entry name" value="CYCLIC AMP-DEPENDENT TRANSCRIPTION FACTOR ATF-6 BETA"/>
    <property type="match status" value="1"/>
</dbReference>